<accession>A0A0A9FXV7</accession>
<name>A0A0A9FXV7_ARUDO</name>
<dbReference type="AlphaFoldDB" id="A0A0A9FXV7"/>
<protein>
    <submittedName>
        <fullName evidence="1">Uncharacterized protein</fullName>
    </submittedName>
</protein>
<organism evidence="1">
    <name type="scientific">Arundo donax</name>
    <name type="common">Giant reed</name>
    <name type="synonym">Donax arundinaceus</name>
    <dbReference type="NCBI Taxonomy" id="35708"/>
    <lineage>
        <taxon>Eukaryota</taxon>
        <taxon>Viridiplantae</taxon>
        <taxon>Streptophyta</taxon>
        <taxon>Embryophyta</taxon>
        <taxon>Tracheophyta</taxon>
        <taxon>Spermatophyta</taxon>
        <taxon>Magnoliopsida</taxon>
        <taxon>Liliopsida</taxon>
        <taxon>Poales</taxon>
        <taxon>Poaceae</taxon>
        <taxon>PACMAD clade</taxon>
        <taxon>Arundinoideae</taxon>
        <taxon>Arundineae</taxon>
        <taxon>Arundo</taxon>
    </lineage>
</organism>
<sequence length="28" mass="3552">MQQSWTSDTYIRCWFSWQSTYSCWFLPL</sequence>
<evidence type="ECO:0000313" key="1">
    <source>
        <dbReference type="EMBL" id="JAE13208.1"/>
    </source>
</evidence>
<reference evidence="1" key="1">
    <citation type="submission" date="2014-09" db="EMBL/GenBank/DDBJ databases">
        <authorList>
            <person name="Magalhaes I.L.F."/>
            <person name="Oliveira U."/>
            <person name="Santos F.R."/>
            <person name="Vidigal T.H.D.A."/>
            <person name="Brescovit A.D."/>
            <person name="Santos A.J."/>
        </authorList>
    </citation>
    <scope>NUCLEOTIDE SEQUENCE</scope>
    <source>
        <tissue evidence="1">Shoot tissue taken approximately 20 cm above the soil surface</tissue>
    </source>
</reference>
<dbReference type="EMBL" id="GBRH01184688">
    <property type="protein sequence ID" value="JAE13208.1"/>
    <property type="molecule type" value="Transcribed_RNA"/>
</dbReference>
<reference evidence="1" key="2">
    <citation type="journal article" date="2015" name="Data Brief">
        <title>Shoot transcriptome of the giant reed, Arundo donax.</title>
        <authorList>
            <person name="Barrero R.A."/>
            <person name="Guerrero F.D."/>
            <person name="Moolhuijzen P."/>
            <person name="Goolsby J.A."/>
            <person name="Tidwell J."/>
            <person name="Bellgard S.E."/>
            <person name="Bellgard M.I."/>
        </authorList>
    </citation>
    <scope>NUCLEOTIDE SEQUENCE</scope>
    <source>
        <tissue evidence="1">Shoot tissue taken approximately 20 cm above the soil surface</tissue>
    </source>
</reference>
<proteinExistence type="predicted"/>